<accession>A0A2P6TI20</accession>
<dbReference type="EMBL" id="LHPG02000015">
    <property type="protein sequence ID" value="PRW33945.1"/>
    <property type="molecule type" value="Genomic_DNA"/>
</dbReference>
<sequence>MSRRARIGGLKGKNIETALLAEEQALTTVHVAVTKQLRRLEAEEQLLQEILRRAEQEGAEQQGGEGQQPSAQPAHRQEQQQRDQRQQQRHAQQQQQQQQQSVEGEEGDAD</sequence>
<proteinExistence type="predicted"/>
<evidence type="ECO:0000256" key="1">
    <source>
        <dbReference type="SAM" id="MobiDB-lite"/>
    </source>
</evidence>
<reference evidence="2 3" key="1">
    <citation type="journal article" date="2018" name="Plant J.">
        <title>Genome sequences of Chlorella sorokiniana UTEX 1602 and Micractinium conductrix SAG 241.80: implications to maltose excretion by a green alga.</title>
        <authorList>
            <person name="Arriola M.B."/>
            <person name="Velmurugan N."/>
            <person name="Zhang Y."/>
            <person name="Plunkett M.H."/>
            <person name="Hondzo H."/>
            <person name="Barney B.M."/>
        </authorList>
    </citation>
    <scope>NUCLEOTIDE SEQUENCE [LARGE SCALE GENOMIC DNA]</scope>
    <source>
        <strain evidence="3">UTEX 1602</strain>
    </source>
</reference>
<evidence type="ECO:0000313" key="2">
    <source>
        <dbReference type="EMBL" id="PRW33945.1"/>
    </source>
</evidence>
<name>A0A2P6TI20_CHLSO</name>
<keyword evidence="3" id="KW-1185">Reference proteome</keyword>
<gene>
    <name evidence="2" type="ORF">C2E21_7228</name>
</gene>
<dbReference type="Proteomes" id="UP000239899">
    <property type="component" value="Unassembled WGS sequence"/>
</dbReference>
<organism evidence="2 3">
    <name type="scientific">Chlorella sorokiniana</name>
    <name type="common">Freshwater green alga</name>
    <dbReference type="NCBI Taxonomy" id="3076"/>
    <lineage>
        <taxon>Eukaryota</taxon>
        <taxon>Viridiplantae</taxon>
        <taxon>Chlorophyta</taxon>
        <taxon>core chlorophytes</taxon>
        <taxon>Trebouxiophyceae</taxon>
        <taxon>Chlorellales</taxon>
        <taxon>Chlorellaceae</taxon>
        <taxon>Chlorella clade</taxon>
        <taxon>Chlorella</taxon>
    </lineage>
</organism>
<evidence type="ECO:0000313" key="3">
    <source>
        <dbReference type="Proteomes" id="UP000239899"/>
    </source>
</evidence>
<protein>
    <submittedName>
        <fullName evidence="2">Uncharacterized protein</fullName>
    </submittedName>
</protein>
<feature type="region of interest" description="Disordered" evidence="1">
    <location>
        <begin position="51"/>
        <end position="110"/>
    </location>
</feature>
<dbReference type="AlphaFoldDB" id="A0A2P6TI20"/>
<feature type="compositionally biased region" description="Low complexity" evidence="1">
    <location>
        <begin position="89"/>
        <end position="100"/>
    </location>
</feature>
<feature type="compositionally biased region" description="Basic and acidic residues" evidence="1">
    <location>
        <begin position="75"/>
        <end position="86"/>
    </location>
</feature>
<comment type="caution">
    <text evidence="2">The sequence shown here is derived from an EMBL/GenBank/DDBJ whole genome shotgun (WGS) entry which is preliminary data.</text>
</comment>